<reference evidence="1 2" key="2">
    <citation type="journal article" date="2016" name="Science">
        <title>A bacterium that degrades and assimilates poly(ethylene terephthalate).</title>
        <authorList>
            <person name="Yoshida S."/>
            <person name="Hiraga K."/>
            <person name="Takehana T."/>
            <person name="Taniguchi I."/>
            <person name="Yamaji H."/>
            <person name="Maeda Y."/>
            <person name="Toyohara K."/>
            <person name="Miyamoto K."/>
            <person name="Kimura Y."/>
            <person name="Oda K."/>
        </authorList>
    </citation>
    <scope>NUCLEOTIDE SEQUENCE [LARGE SCALE GENOMIC DNA]</scope>
    <source>
        <strain evidence="2">NBRC 110686 / TISTR 2288 / 201-F6</strain>
    </source>
</reference>
<dbReference type="Proteomes" id="UP000037660">
    <property type="component" value="Unassembled WGS sequence"/>
</dbReference>
<dbReference type="AlphaFoldDB" id="A0A0K8P8R1"/>
<proteinExistence type="predicted"/>
<keyword evidence="2" id="KW-1185">Reference proteome</keyword>
<dbReference type="EMBL" id="BBYR01000129">
    <property type="protein sequence ID" value="GAP39032.1"/>
    <property type="molecule type" value="Genomic_DNA"/>
</dbReference>
<comment type="caution">
    <text evidence="1">The sequence shown here is derived from an EMBL/GenBank/DDBJ whole genome shotgun (WGS) entry which is preliminary data.</text>
</comment>
<accession>A0A0K8P8R1</accession>
<sequence length="96" mass="10491">MNSREVRTNGLELPILSDPGNEVAAAFGLRFTLPAYRIKQYRKLKNDLPTPRARVVGARGDELFGGPGHGMDLGQCVVGRFARDEIGLEGVQLVLQ</sequence>
<name>A0A0K8P8R1_PISS1</name>
<gene>
    <name evidence="1" type="ORF">ISF6_0559</name>
</gene>
<dbReference type="STRING" id="1547922.ISF6_0559"/>
<reference evidence="2" key="1">
    <citation type="submission" date="2015-07" db="EMBL/GenBank/DDBJ databases">
        <title>Discovery of a poly(ethylene terephthalate assimilation.</title>
        <authorList>
            <person name="Yoshida S."/>
            <person name="Hiraga K."/>
            <person name="Takehana T."/>
            <person name="Taniguchi I."/>
            <person name="Yamaji H."/>
            <person name="Maeda Y."/>
            <person name="Toyohara K."/>
            <person name="Miyamoto K."/>
            <person name="Kimura Y."/>
            <person name="Oda K."/>
        </authorList>
    </citation>
    <scope>NUCLEOTIDE SEQUENCE [LARGE SCALE GENOMIC DNA]</scope>
    <source>
        <strain evidence="2">NBRC 110686 / TISTR 2288 / 201-F6</strain>
    </source>
</reference>
<evidence type="ECO:0000313" key="2">
    <source>
        <dbReference type="Proteomes" id="UP000037660"/>
    </source>
</evidence>
<organism evidence="1 2">
    <name type="scientific">Piscinibacter sakaiensis</name>
    <name type="common">Ideonella sakaiensis</name>
    <dbReference type="NCBI Taxonomy" id="1547922"/>
    <lineage>
        <taxon>Bacteria</taxon>
        <taxon>Pseudomonadati</taxon>
        <taxon>Pseudomonadota</taxon>
        <taxon>Betaproteobacteria</taxon>
        <taxon>Burkholderiales</taxon>
        <taxon>Sphaerotilaceae</taxon>
        <taxon>Piscinibacter</taxon>
    </lineage>
</organism>
<evidence type="ECO:0000313" key="1">
    <source>
        <dbReference type="EMBL" id="GAP39032.1"/>
    </source>
</evidence>
<protein>
    <submittedName>
        <fullName evidence="1">Uncharacterized protein</fullName>
    </submittedName>
</protein>